<dbReference type="AlphaFoldDB" id="A0A6P8ZHK8"/>
<dbReference type="RefSeq" id="XP_034232029.1">
    <property type="nucleotide sequence ID" value="XM_034376138.1"/>
</dbReference>
<keyword evidence="2" id="KW-1185">Reference proteome</keyword>
<reference evidence="3" key="1">
    <citation type="submission" date="2025-08" db="UniProtKB">
        <authorList>
            <consortium name="RefSeq"/>
        </authorList>
    </citation>
    <scope>IDENTIFICATION</scope>
    <source>
        <tissue evidence="3">Total insect</tissue>
    </source>
</reference>
<dbReference type="KEGG" id="tpal:117639998"/>
<evidence type="ECO:0000313" key="3">
    <source>
        <dbReference type="RefSeq" id="XP_034232029.1"/>
    </source>
</evidence>
<feature type="region of interest" description="Disordered" evidence="1">
    <location>
        <begin position="23"/>
        <end position="49"/>
    </location>
</feature>
<dbReference type="Proteomes" id="UP000515158">
    <property type="component" value="Unplaced"/>
</dbReference>
<evidence type="ECO:0000256" key="1">
    <source>
        <dbReference type="SAM" id="MobiDB-lite"/>
    </source>
</evidence>
<dbReference type="OrthoDB" id="8195252at2759"/>
<organism evidence="3">
    <name type="scientific">Thrips palmi</name>
    <name type="common">Melon thrips</name>
    <dbReference type="NCBI Taxonomy" id="161013"/>
    <lineage>
        <taxon>Eukaryota</taxon>
        <taxon>Metazoa</taxon>
        <taxon>Ecdysozoa</taxon>
        <taxon>Arthropoda</taxon>
        <taxon>Hexapoda</taxon>
        <taxon>Insecta</taxon>
        <taxon>Pterygota</taxon>
        <taxon>Neoptera</taxon>
        <taxon>Paraneoptera</taxon>
        <taxon>Thysanoptera</taxon>
        <taxon>Terebrantia</taxon>
        <taxon>Thripoidea</taxon>
        <taxon>Thripidae</taxon>
        <taxon>Thrips</taxon>
    </lineage>
</organism>
<dbReference type="InParanoid" id="A0A6P8ZHK8"/>
<dbReference type="GeneID" id="117639998"/>
<gene>
    <name evidence="3" type="primary">LOC117639998</name>
</gene>
<evidence type="ECO:0000313" key="2">
    <source>
        <dbReference type="Proteomes" id="UP000515158"/>
    </source>
</evidence>
<proteinExistence type="predicted"/>
<sequence>MPSYNKKDSLNSVGDSWATISISEESGDLSEPSPHKLLQPSDDYDCDDTNLDDTLPVDALDEMDTVDMPQLKTGCDYLWPTPIPPKNIREFRPAFCSSSIHPDSEIAIRKSESFDFQPKFCSSKLENDKGAPLLRRQFSHANPENERFKSPAPIIREIARLRPGLRSNSDLKQSESEEFKPQRCSTALSESELKLNKCLTDMGENSNLFAPLRCSTGINECSNPEKAGLLAEFMPLRTSTGLHENSVAFLPLRCSTGLNESATFNPPMSSTAQYIEDSNIPEFKNLRLLSGSNPVL</sequence>
<protein>
    <submittedName>
        <fullName evidence="3">Uncharacterized protein LOC117639998</fullName>
    </submittedName>
</protein>
<name>A0A6P8ZHK8_THRPL</name>
<accession>A0A6P8ZHK8</accession>